<dbReference type="Proteomes" id="UP000284842">
    <property type="component" value="Unassembled WGS sequence"/>
</dbReference>
<dbReference type="AlphaFoldDB" id="A0A409VZ74"/>
<dbReference type="PANTHER" id="PTHR10039:SF17">
    <property type="entry name" value="FUNGAL STAND N-TERMINAL GOODBYE DOMAIN-CONTAINING PROTEIN-RELATED"/>
    <property type="match status" value="1"/>
</dbReference>
<dbReference type="STRING" id="181874.A0A409VZ74"/>
<comment type="caution">
    <text evidence="3">The sequence shown here is derived from an EMBL/GenBank/DDBJ whole genome shotgun (WGS) entry which is preliminary data.</text>
</comment>
<dbReference type="EMBL" id="NHTK01005909">
    <property type="protein sequence ID" value="PPQ71572.1"/>
    <property type="molecule type" value="Genomic_DNA"/>
</dbReference>
<evidence type="ECO:0000259" key="2">
    <source>
        <dbReference type="Pfam" id="PF24883"/>
    </source>
</evidence>
<name>A0A409VZ74_9AGAR</name>
<dbReference type="Pfam" id="PF24883">
    <property type="entry name" value="NPHP3_N"/>
    <property type="match status" value="1"/>
</dbReference>
<organism evidence="3 4">
    <name type="scientific">Panaeolus cyanescens</name>
    <dbReference type="NCBI Taxonomy" id="181874"/>
    <lineage>
        <taxon>Eukaryota</taxon>
        <taxon>Fungi</taxon>
        <taxon>Dikarya</taxon>
        <taxon>Basidiomycota</taxon>
        <taxon>Agaricomycotina</taxon>
        <taxon>Agaricomycetes</taxon>
        <taxon>Agaricomycetidae</taxon>
        <taxon>Agaricales</taxon>
        <taxon>Agaricineae</taxon>
        <taxon>Galeropsidaceae</taxon>
        <taxon>Panaeolus</taxon>
    </lineage>
</organism>
<sequence>MFHLPEGRMIVSGGNFTTISGGVYHGTVHQSLASPEEAMKRLYDHVAQGATHDSGERFDAPKCHPDTRVAILEDLITWATNDFSHQLILWLYGAAGAGKSAIMQSIALRLEQENRLSGSFFFSRTGSTGRNDDTQFAATLAYQLIKNVPQIKPFIMAAIHDDPGIFDLPLPSQLDRLIIKPLLNLPPPDKSNTSPSSRVIIVDGLDECLKPESQKLIIDSLAWLSEQLQLSPTYRHKIIIASRPEYEIKTAFLKINPLQKLHLNEEWNPSKDILRYLKSSFEELKKTHPISAMIPKRWPSQRQYDLMLEKSSHHFIFASTLIKYVKSPRHDPRERLDRILEPGPLTPSGDSDVNFPTADLDALYRQVLSSVPASHVETVRLVLRMALIGSIDPSWQLILPSKTIQLFLELPEGALELAFVDLGSVLTINNTVDEETLHDPSTKLLHASFLDFLMDERRSKEFWIDDPTILRKLIQRSVDLLWKGKHDQLHR</sequence>
<dbReference type="InterPro" id="IPR027417">
    <property type="entry name" value="P-loop_NTPase"/>
</dbReference>
<feature type="domain" description="Nephrocystin 3-like N-terminal" evidence="2">
    <location>
        <begin position="76"/>
        <end position="243"/>
    </location>
</feature>
<keyword evidence="4" id="KW-1185">Reference proteome</keyword>
<reference evidence="3 4" key="1">
    <citation type="journal article" date="2018" name="Evol. Lett.">
        <title>Horizontal gene cluster transfer increased hallucinogenic mushroom diversity.</title>
        <authorList>
            <person name="Reynolds H.T."/>
            <person name="Vijayakumar V."/>
            <person name="Gluck-Thaler E."/>
            <person name="Korotkin H.B."/>
            <person name="Matheny P.B."/>
            <person name="Slot J.C."/>
        </authorList>
    </citation>
    <scope>NUCLEOTIDE SEQUENCE [LARGE SCALE GENOMIC DNA]</scope>
    <source>
        <strain evidence="3 4">2629</strain>
    </source>
</reference>
<dbReference type="SUPFAM" id="SSF52540">
    <property type="entry name" value="P-loop containing nucleoside triphosphate hydrolases"/>
    <property type="match status" value="1"/>
</dbReference>
<evidence type="ECO:0000313" key="3">
    <source>
        <dbReference type="EMBL" id="PPQ71572.1"/>
    </source>
</evidence>
<dbReference type="InParanoid" id="A0A409VZ74"/>
<evidence type="ECO:0000256" key="1">
    <source>
        <dbReference type="ARBA" id="ARBA00022737"/>
    </source>
</evidence>
<protein>
    <recommendedName>
        <fullName evidence="2">Nephrocystin 3-like N-terminal domain-containing protein</fullName>
    </recommendedName>
</protein>
<gene>
    <name evidence="3" type="ORF">CVT24_006427</name>
</gene>
<proteinExistence type="predicted"/>
<dbReference type="PANTHER" id="PTHR10039">
    <property type="entry name" value="AMELOGENIN"/>
    <property type="match status" value="1"/>
</dbReference>
<dbReference type="Gene3D" id="3.40.50.300">
    <property type="entry name" value="P-loop containing nucleotide triphosphate hydrolases"/>
    <property type="match status" value="1"/>
</dbReference>
<accession>A0A409VZ74</accession>
<dbReference type="InterPro" id="IPR056884">
    <property type="entry name" value="NPHP3-like_N"/>
</dbReference>
<evidence type="ECO:0000313" key="4">
    <source>
        <dbReference type="Proteomes" id="UP000284842"/>
    </source>
</evidence>
<dbReference type="OrthoDB" id="4760524at2759"/>
<keyword evidence="1" id="KW-0677">Repeat</keyword>